<name>A0A437R920_9BURK</name>
<evidence type="ECO:0000313" key="2">
    <source>
        <dbReference type="EMBL" id="RVU43288.1"/>
    </source>
</evidence>
<protein>
    <recommendedName>
        <fullName evidence="1">HTH luxR-type domain-containing protein</fullName>
    </recommendedName>
</protein>
<dbReference type="GO" id="GO:0006355">
    <property type="term" value="P:regulation of DNA-templated transcription"/>
    <property type="evidence" value="ECO:0007669"/>
    <property type="project" value="InterPro"/>
</dbReference>
<reference evidence="2 3" key="1">
    <citation type="submission" date="2019-01" db="EMBL/GenBank/DDBJ databases">
        <authorList>
            <person name="Chen W.-M."/>
        </authorList>
    </citation>
    <scope>NUCLEOTIDE SEQUENCE [LARGE SCALE GENOMIC DNA]</scope>
    <source>
        <strain evidence="2 3">KYPY4</strain>
    </source>
</reference>
<dbReference type="EMBL" id="SACR01000007">
    <property type="protein sequence ID" value="RVU43288.1"/>
    <property type="molecule type" value="Genomic_DNA"/>
</dbReference>
<dbReference type="SMART" id="SM00421">
    <property type="entry name" value="HTH_LUXR"/>
    <property type="match status" value="1"/>
</dbReference>
<organism evidence="2 3">
    <name type="scientific">Rubrivivax rivuli</name>
    <dbReference type="NCBI Taxonomy" id="1862385"/>
    <lineage>
        <taxon>Bacteria</taxon>
        <taxon>Pseudomonadati</taxon>
        <taxon>Pseudomonadota</taxon>
        <taxon>Betaproteobacteria</taxon>
        <taxon>Burkholderiales</taxon>
        <taxon>Sphaerotilaceae</taxon>
        <taxon>Rubrivivax</taxon>
    </lineage>
</organism>
<dbReference type="SUPFAM" id="SSF46894">
    <property type="entry name" value="C-terminal effector domain of the bipartite response regulators"/>
    <property type="match status" value="1"/>
</dbReference>
<dbReference type="Proteomes" id="UP000285575">
    <property type="component" value="Unassembled WGS sequence"/>
</dbReference>
<dbReference type="PROSITE" id="PS50043">
    <property type="entry name" value="HTH_LUXR_2"/>
    <property type="match status" value="1"/>
</dbReference>
<sequence length="217" mass="23432">MQTHTPFSTPANHSFAGAYNGSAAAPQPARSQRLAALGQCLMQRLETPLIVADADGAVLEANPAATRRIERRDGLWLDAGGRLALRQAGRWVPLSRWHAQVVASGEMVLPLEAEGNAPMQITLRAMPAGEGTGQTGGWLLATIEQVQLTRTDAMRRRFRFTHTQARLAEMLCEGMRPTCAAEKLGVKISTVRTHVGQMYEKTGTNSQAALVALLHAV</sequence>
<feature type="domain" description="HTH luxR-type" evidence="1">
    <location>
        <begin position="153"/>
        <end position="217"/>
    </location>
</feature>
<evidence type="ECO:0000313" key="3">
    <source>
        <dbReference type="Proteomes" id="UP000285575"/>
    </source>
</evidence>
<dbReference type="Gene3D" id="1.10.10.10">
    <property type="entry name" value="Winged helix-like DNA-binding domain superfamily/Winged helix DNA-binding domain"/>
    <property type="match status" value="1"/>
</dbReference>
<dbReference type="InterPro" id="IPR036388">
    <property type="entry name" value="WH-like_DNA-bd_sf"/>
</dbReference>
<comment type="caution">
    <text evidence="2">The sequence shown here is derived from an EMBL/GenBank/DDBJ whole genome shotgun (WGS) entry which is preliminary data.</text>
</comment>
<evidence type="ECO:0000259" key="1">
    <source>
        <dbReference type="PROSITE" id="PS50043"/>
    </source>
</evidence>
<dbReference type="GO" id="GO:0003677">
    <property type="term" value="F:DNA binding"/>
    <property type="evidence" value="ECO:0007669"/>
    <property type="project" value="InterPro"/>
</dbReference>
<keyword evidence="3" id="KW-1185">Reference proteome</keyword>
<dbReference type="AlphaFoldDB" id="A0A437R920"/>
<dbReference type="OrthoDB" id="5497412at2"/>
<accession>A0A437R920</accession>
<dbReference type="InterPro" id="IPR016032">
    <property type="entry name" value="Sig_transdc_resp-reg_C-effctor"/>
</dbReference>
<gene>
    <name evidence="2" type="ORF">EOE66_20270</name>
</gene>
<dbReference type="RefSeq" id="WP_128230573.1">
    <property type="nucleotide sequence ID" value="NZ_SACR01000007.1"/>
</dbReference>
<dbReference type="InterPro" id="IPR000792">
    <property type="entry name" value="Tscrpt_reg_LuxR_C"/>
</dbReference>
<proteinExistence type="predicted"/>